<feature type="region of interest" description="Disordered" evidence="1">
    <location>
        <begin position="105"/>
        <end position="143"/>
    </location>
</feature>
<accession>A0A5F1YCD8</accession>
<dbReference type="EMBL" id="RQFA01000028">
    <property type="protein sequence ID" value="TGK35458.1"/>
    <property type="molecule type" value="Genomic_DNA"/>
</dbReference>
<protein>
    <submittedName>
        <fullName evidence="2">Uncharacterized protein</fullName>
    </submittedName>
</protein>
<evidence type="ECO:0000256" key="1">
    <source>
        <dbReference type="SAM" id="MobiDB-lite"/>
    </source>
</evidence>
<evidence type="ECO:0000313" key="2">
    <source>
        <dbReference type="EMBL" id="TGK35458.1"/>
    </source>
</evidence>
<proteinExistence type="predicted"/>
<dbReference type="OrthoDB" id="345020at2"/>
<evidence type="ECO:0000313" key="3">
    <source>
        <dbReference type="Proteomes" id="UP000298277"/>
    </source>
</evidence>
<keyword evidence="3" id="KW-1185">Reference proteome</keyword>
<reference evidence="2" key="1">
    <citation type="journal article" date="2019" name="PLoS Negl. Trop. Dis.">
        <title>Revisiting the worldwide diversity of Leptospira species in the environment.</title>
        <authorList>
            <person name="Vincent A.T."/>
            <person name="Schiettekatte O."/>
            <person name="Bourhy P."/>
            <person name="Veyrier F.J."/>
            <person name="Picardeau M."/>
        </authorList>
    </citation>
    <scope>NUCLEOTIDE SEQUENCE [LARGE SCALE GENOMIC DNA]</scope>
    <source>
        <strain evidence="2">201800299</strain>
    </source>
</reference>
<organism evidence="2 3">
    <name type="scientific">Leptospira gomenensis</name>
    <dbReference type="NCBI Taxonomy" id="2484974"/>
    <lineage>
        <taxon>Bacteria</taxon>
        <taxon>Pseudomonadati</taxon>
        <taxon>Spirochaetota</taxon>
        <taxon>Spirochaetia</taxon>
        <taxon>Leptospirales</taxon>
        <taxon>Leptospiraceae</taxon>
        <taxon>Leptospira</taxon>
    </lineage>
</organism>
<sequence length="143" mass="16623">MGKLTVRCPRCYESFLFDPELTPKQSSGRFDRDPRQENPYRKNVFEIFLENFRSSLGGLTERFRERGTLGEIPGKRLAKNLLLFLLAVGIVRACFYSPFPDWNDKPATERQNSETQKQPILPEENSEPSNPDEQIEPKPKFEI</sequence>
<dbReference type="AlphaFoldDB" id="A0A5F1YCD8"/>
<gene>
    <name evidence="2" type="ORF">EHQ17_05840</name>
</gene>
<dbReference type="RefSeq" id="WP_135590438.1">
    <property type="nucleotide sequence ID" value="NZ_RQEZ01000037.1"/>
</dbReference>
<dbReference type="Proteomes" id="UP000298277">
    <property type="component" value="Unassembled WGS sequence"/>
</dbReference>
<comment type="caution">
    <text evidence="2">The sequence shown here is derived from an EMBL/GenBank/DDBJ whole genome shotgun (WGS) entry which is preliminary data.</text>
</comment>
<name>A0A5F1YCD8_9LEPT</name>